<proteinExistence type="predicted"/>
<keyword evidence="2" id="KW-1185">Reference proteome</keyword>
<name>A0A1D1VM61_RAMVA</name>
<dbReference type="Proteomes" id="UP000186922">
    <property type="component" value="Unassembled WGS sequence"/>
</dbReference>
<gene>
    <name evidence="1" type="primary">RvY_12551-1</name>
    <name evidence="1" type="synonym">RvY_12551.1</name>
    <name evidence="1" type="ORF">RvY_12551</name>
</gene>
<sequence length="68" mass="7856">MEGVRPEEERVDDEAVPSSAGFFLWRWSMAFFSLDNEESDEPWKTYNVGGKDEAQLHDRHHVSLSKAT</sequence>
<accession>A0A1D1VM61</accession>
<comment type="caution">
    <text evidence="1">The sequence shown here is derived from an EMBL/GenBank/DDBJ whole genome shotgun (WGS) entry which is preliminary data.</text>
</comment>
<protein>
    <submittedName>
        <fullName evidence="1">Uncharacterized protein</fullName>
    </submittedName>
</protein>
<evidence type="ECO:0000313" key="2">
    <source>
        <dbReference type="Proteomes" id="UP000186922"/>
    </source>
</evidence>
<reference evidence="1 2" key="1">
    <citation type="journal article" date="2016" name="Nat. Commun.">
        <title>Extremotolerant tardigrade genome and improved radiotolerance of human cultured cells by tardigrade-unique protein.</title>
        <authorList>
            <person name="Hashimoto T."/>
            <person name="Horikawa D.D."/>
            <person name="Saito Y."/>
            <person name="Kuwahara H."/>
            <person name="Kozuka-Hata H."/>
            <person name="Shin-I T."/>
            <person name="Minakuchi Y."/>
            <person name="Ohishi K."/>
            <person name="Motoyama A."/>
            <person name="Aizu T."/>
            <person name="Enomoto A."/>
            <person name="Kondo K."/>
            <person name="Tanaka S."/>
            <person name="Hara Y."/>
            <person name="Koshikawa S."/>
            <person name="Sagara H."/>
            <person name="Miura T."/>
            <person name="Yokobori S."/>
            <person name="Miyagawa K."/>
            <person name="Suzuki Y."/>
            <person name="Kubo T."/>
            <person name="Oyama M."/>
            <person name="Kohara Y."/>
            <person name="Fujiyama A."/>
            <person name="Arakawa K."/>
            <person name="Katayama T."/>
            <person name="Toyoda A."/>
            <person name="Kunieda T."/>
        </authorList>
    </citation>
    <scope>NUCLEOTIDE SEQUENCE [LARGE SCALE GENOMIC DNA]</scope>
    <source>
        <strain evidence="1 2">YOKOZUNA-1</strain>
    </source>
</reference>
<evidence type="ECO:0000313" key="1">
    <source>
        <dbReference type="EMBL" id="GAV01916.1"/>
    </source>
</evidence>
<dbReference type="EMBL" id="BDGG01000007">
    <property type="protein sequence ID" value="GAV01916.1"/>
    <property type="molecule type" value="Genomic_DNA"/>
</dbReference>
<organism evidence="1 2">
    <name type="scientific">Ramazzottius varieornatus</name>
    <name type="common">Water bear</name>
    <name type="synonym">Tardigrade</name>
    <dbReference type="NCBI Taxonomy" id="947166"/>
    <lineage>
        <taxon>Eukaryota</taxon>
        <taxon>Metazoa</taxon>
        <taxon>Ecdysozoa</taxon>
        <taxon>Tardigrada</taxon>
        <taxon>Eutardigrada</taxon>
        <taxon>Parachela</taxon>
        <taxon>Hypsibioidea</taxon>
        <taxon>Ramazzottiidae</taxon>
        <taxon>Ramazzottius</taxon>
    </lineage>
</organism>
<dbReference type="AlphaFoldDB" id="A0A1D1VM61"/>